<reference evidence="3" key="2">
    <citation type="submission" date="2011-03" db="EMBL/GenBank/DDBJ databases">
        <title>Comparative genomics and transcriptomics of Neospora caninum and Toxoplasma gondii.</title>
        <authorList>
            <person name="Reid A.J."/>
            <person name="Sohal A."/>
            <person name="Harris D."/>
            <person name="Quail M."/>
            <person name="Sanders M."/>
            <person name="Berriman M."/>
            <person name="Wastling J.M."/>
            <person name="Pain A."/>
        </authorList>
    </citation>
    <scope>NUCLEOTIDE SEQUENCE</scope>
    <source>
        <strain evidence="3">Liverpool</strain>
    </source>
</reference>
<dbReference type="EMBL" id="LN714487">
    <property type="protein sequence ID" value="CEL71025.1"/>
    <property type="molecule type" value="Genomic_DNA"/>
</dbReference>
<name>F0VRB5_NEOCL</name>
<organism evidence="3 5">
    <name type="scientific">Neospora caninum (strain Liverpool)</name>
    <dbReference type="NCBI Taxonomy" id="572307"/>
    <lineage>
        <taxon>Eukaryota</taxon>
        <taxon>Sar</taxon>
        <taxon>Alveolata</taxon>
        <taxon>Apicomplexa</taxon>
        <taxon>Conoidasida</taxon>
        <taxon>Coccidia</taxon>
        <taxon>Eucoccidiorida</taxon>
        <taxon>Eimeriorina</taxon>
        <taxon>Sarcocystidae</taxon>
        <taxon>Neospora</taxon>
    </lineage>
</organism>
<keyword evidence="2" id="KW-1133">Transmembrane helix</keyword>
<dbReference type="InParanoid" id="F0VRB5"/>
<keyword evidence="2" id="KW-0472">Membrane</keyword>
<feature type="region of interest" description="Disordered" evidence="1">
    <location>
        <begin position="151"/>
        <end position="209"/>
    </location>
</feature>
<dbReference type="RefSeq" id="XP_003886288.1">
    <property type="nucleotide sequence ID" value="XM_003886239.1"/>
</dbReference>
<dbReference type="EMBL" id="FR823393">
    <property type="protein sequence ID" value="CBZ56263.1"/>
    <property type="molecule type" value="Genomic_DNA"/>
</dbReference>
<reference evidence="3" key="1">
    <citation type="submission" date="2011-02" db="EMBL/GenBank/DDBJ databases">
        <authorList>
            <person name="Aslett M."/>
        </authorList>
    </citation>
    <scope>NUCLEOTIDE SEQUENCE</scope>
    <source>
        <strain evidence="3">Liverpool</strain>
    </source>
</reference>
<dbReference type="eggNOG" id="ENOG502SUDB">
    <property type="taxonomic scope" value="Eukaryota"/>
</dbReference>
<keyword evidence="2" id="KW-0812">Transmembrane</keyword>
<evidence type="ECO:0000313" key="3">
    <source>
        <dbReference type="EMBL" id="CBZ56263.1"/>
    </source>
</evidence>
<feature type="compositionally biased region" description="Polar residues" evidence="1">
    <location>
        <begin position="167"/>
        <end position="192"/>
    </location>
</feature>
<evidence type="ECO:0000313" key="5">
    <source>
        <dbReference type="Proteomes" id="UP000007494"/>
    </source>
</evidence>
<keyword evidence="5" id="KW-1185">Reference proteome</keyword>
<evidence type="ECO:0000256" key="2">
    <source>
        <dbReference type="SAM" id="Phobius"/>
    </source>
</evidence>
<dbReference type="AlphaFoldDB" id="F0VRB5"/>
<dbReference type="GeneID" id="13445486"/>
<protein>
    <submittedName>
        <fullName evidence="3">Uncharacterized protein</fullName>
    </submittedName>
</protein>
<evidence type="ECO:0000256" key="1">
    <source>
        <dbReference type="SAM" id="MobiDB-lite"/>
    </source>
</evidence>
<evidence type="ECO:0000313" key="4">
    <source>
        <dbReference type="EMBL" id="CEL71025.1"/>
    </source>
</evidence>
<gene>
    <name evidence="4" type="ORF">BN1204_066880</name>
    <name evidence="3" type="ORF">NCLIV_066880</name>
</gene>
<feature type="transmembrane region" description="Helical" evidence="2">
    <location>
        <begin position="27"/>
        <end position="46"/>
    </location>
</feature>
<dbReference type="VEuPathDB" id="ToxoDB:NCLIV_066880"/>
<accession>F0VRB5</accession>
<proteinExistence type="predicted"/>
<reference evidence="5" key="3">
    <citation type="journal article" date="2012" name="PLoS Pathog.">
        <title>Comparative genomics of the apicomplexan parasites Toxoplasma gondii and Neospora caninum: Coccidia differing in host range and transmission strategy.</title>
        <authorList>
            <person name="Reid A.J."/>
            <person name="Vermont S.J."/>
            <person name="Cotton J.A."/>
            <person name="Harris D."/>
            <person name="Hill-Cawthorne G.A."/>
            <person name="Konen-Waisman S."/>
            <person name="Latham S.M."/>
            <person name="Mourier T."/>
            <person name="Norton R."/>
            <person name="Quail M.A."/>
            <person name="Sanders M."/>
            <person name="Shanmugam D."/>
            <person name="Sohal A."/>
            <person name="Wasmuth J.D."/>
            <person name="Brunk B."/>
            <person name="Grigg M.E."/>
            <person name="Howard J.C."/>
            <person name="Parkinson J."/>
            <person name="Roos D.S."/>
            <person name="Trees A.J."/>
            <person name="Berriman M."/>
            <person name="Pain A."/>
            <person name="Wastling J.M."/>
        </authorList>
    </citation>
    <scope>NUCLEOTIDE SEQUENCE [LARGE SCALE GENOMIC DNA]</scope>
    <source>
        <strain evidence="5">Liverpool</strain>
    </source>
</reference>
<reference evidence="4" key="4">
    <citation type="journal article" date="2015" name="PLoS ONE">
        <title>Comprehensive Evaluation of Toxoplasma gondii VEG and Neospora caninum LIV Genomes with Tachyzoite Stage Transcriptome and Proteome Defines Novel Transcript Features.</title>
        <authorList>
            <person name="Ramaprasad A."/>
            <person name="Mourier T."/>
            <person name="Naeem R."/>
            <person name="Malas T.B."/>
            <person name="Moussa E."/>
            <person name="Panigrahi A."/>
            <person name="Vermont S.J."/>
            <person name="Otto T.D."/>
            <person name="Wastling J."/>
            <person name="Pain A."/>
        </authorList>
    </citation>
    <scope>NUCLEOTIDE SEQUENCE</scope>
    <source>
        <strain evidence="4">Liverpool</strain>
    </source>
</reference>
<sequence length="727" mass="80158">MPVTAGCTSHHCVLCFQLGRMLRWRRILLHHFLLYLGSLFYLRTLLCSTQYPFDDLEYYPTVKPFEAGKFQNFIPYVSSPLVGSSQKSNQLDFAKTPPYSGTFSSANHEVVGVLQARWNRTEISANLTTKTSSVKPDGGVTVQYWLPGNPFGSSPSQDVRDKESETRFVSSDTGEATTVGSRLRQNGRSVSSSEDRSNVIHGAPSSSTTASAWGKIKAQFLPDQYDMPVDQGNDPLVHLRKNGTATREAHRGSYFPLAEHISKTNDLVRLYGPDSPELQETAQSVLQVLRQTGNDTDIYNAVSTLPPDIIIKLVMNSTDAYSLVRCRKGYQAVSTSLCASPLGEEVPIQGSCVGAGSYDTDMGRCFTVSEIEPISTCPIGYRIARTPLDYRYGPCRPIERLPALPSCDPPYVLDPPMAKCLYNSTHPGYIGCPPGAKTLNETTCAVSTQVVRIPQCPPGYKSTLLKDGSGECSKTLKFRGEYLATPRCKGGAKELVNYDLYDEENHPLVTCIATEVIKTFAACPPETIPYEDYLEAGNDPPVIFDSSLGHPARTCVRTEEGIIRPSCHDMLGQVPFILLGRGETEPFDYSLMMPNSLVEEVIRPDWTKLSRRIGGNGNVYYERENLEISIHCLSFHYAQPVLRCPEGTVQNGLKLEECKRKAFVDFVLMCPPGYTLNEAGLVFGPYNAPKPKCIGKLRAATQYYCPEVCVGTNSTRCGKEVANSLTT</sequence>
<dbReference type="OrthoDB" id="331558at2759"/>
<dbReference type="OMA" id="THPGYIG"/>
<dbReference type="Proteomes" id="UP000007494">
    <property type="component" value="Chromosome XII"/>
</dbReference>